<accession>A0A9X2DBH9</accession>
<feature type="compositionally biased region" description="Basic and acidic residues" evidence="1">
    <location>
        <begin position="11"/>
        <end position="20"/>
    </location>
</feature>
<organism evidence="2 3">
    <name type="scientific">Nocardioides bruguierae</name>
    <dbReference type="NCBI Taxonomy" id="2945102"/>
    <lineage>
        <taxon>Bacteria</taxon>
        <taxon>Bacillati</taxon>
        <taxon>Actinomycetota</taxon>
        <taxon>Actinomycetes</taxon>
        <taxon>Propionibacteriales</taxon>
        <taxon>Nocardioidaceae</taxon>
        <taxon>Nocardioides</taxon>
    </lineage>
</organism>
<evidence type="ECO:0000313" key="2">
    <source>
        <dbReference type="EMBL" id="MCM0622843.1"/>
    </source>
</evidence>
<dbReference type="AlphaFoldDB" id="A0A9X2DBH9"/>
<comment type="caution">
    <text evidence="2">The sequence shown here is derived from an EMBL/GenBank/DDBJ whole genome shotgun (WGS) entry which is preliminary data.</text>
</comment>
<proteinExistence type="predicted"/>
<reference evidence="2" key="1">
    <citation type="submission" date="2022-05" db="EMBL/GenBank/DDBJ databases">
        <authorList>
            <person name="Tuo L."/>
        </authorList>
    </citation>
    <scope>NUCLEOTIDE SEQUENCE</scope>
    <source>
        <strain evidence="2">BSK12Z-4</strain>
    </source>
</reference>
<keyword evidence="3" id="KW-1185">Reference proteome</keyword>
<feature type="region of interest" description="Disordered" evidence="1">
    <location>
        <begin position="1"/>
        <end position="23"/>
    </location>
</feature>
<sequence length="99" mass="11078">MTPFDAPIDSTDAREQREAEAEAAAALQLEARVHAATCRGGWLGEDDEGRPRPCPRCRPHLVHVSCRTCQAPWQSCRSLTEIRRGPCCDQCNHDPRKPQ</sequence>
<dbReference type="EMBL" id="JAMOIL010000054">
    <property type="protein sequence ID" value="MCM0622843.1"/>
    <property type="molecule type" value="Genomic_DNA"/>
</dbReference>
<evidence type="ECO:0000256" key="1">
    <source>
        <dbReference type="SAM" id="MobiDB-lite"/>
    </source>
</evidence>
<dbReference type="Proteomes" id="UP001139485">
    <property type="component" value="Unassembled WGS sequence"/>
</dbReference>
<dbReference type="RefSeq" id="WP_250828999.1">
    <property type="nucleotide sequence ID" value="NZ_JAMOIL010000054.1"/>
</dbReference>
<name>A0A9X2DBH9_9ACTN</name>
<protein>
    <submittedName>
        <fullName evidence="2">Uncharacterized protein</fullName>
    </submittedName>
</protein>
<gene>
    <name evidence="2" type="ORF">M8330_21370</name>
</gene>
<evidence type="ECO:0000313" key="3">
    <source>
        <dbReference type="Proteomes" id="UP001139485"/>
    </source>
</evidence>